<dbReference type="Pfam" id="PF03732">
    <property type="entry name" value="Retrotrans_gag"/>
    <property type="match status" value="1"/>
</dbReference>
<reference evidence="3" key="1">
    <citation type="journal article" date="2019" name="Sci. Rep.">
        <title>Draft genome of Tanacetum cinerariifolium, the natural source of mosquito coil.</title>
        <authorList>
            <person name="Yamashiro T."/>
            <person name="Shiraishi A."/>
            <person name="Satake H."/>
            <person name="Nakayama K."/>
        </authorList>
    </citation>
    <scope>NUCLEOTIDE SEQUENCE</scope>
</reference>
<protein>
    <submittedName>
        <fullName evidence="3">Reverse transcriptase domain-containing protein</fullName>
    </submittedName>
</protein>
<name>A0A699GWC8_TANCI</name>
<dbReference type="InterPro" id="IPR005162">
    <property type="entry name" value="Retrotrans_gag_dom"/>
</dbReference>
<feature type="compositionally biased region" description="Basic residues" evidence="1">
    <location>
        <begin position="199"/>
        <end position="213"/>
    </location>
</feature>
<keyword evidence="3" id="KW-0548">Nucleotidyltransferase</keyword>
<feature type="domain" description="Retrotransposon gag" evidence="2">
    <location>
        <begin position="290"/>
        <end position="327"/>
    </location>
</feature>
<dbReference type="EMBL" id="BKCJ010055857">
    <property type="protein sequence ID" value="GEW37695.1"/>
    <property type="molecule type" value="Genomic_DNA"/>
</dbReference>
<accession>A0A699GWC8</accession>
<organism evidence="3">
    <name type="scientific">Tanacetum cinerariifolium</name>
    <name type="common">Dalmatian daisy</name>
    <name type="synonym">Chrysanthemum cinerariifolium</name>
    <dbReference type="NCBI Taxonomy" id="118510"/>
    <lineage>
        <taxon>Eukaryota</taxon>
        <taxon>Viridiplantae</taxon>
        <taxon>Streptophyta</taxon>
        <taxon>Embryophyta</taxon>
        <taxon>Tracheophyta</taxon>
        <taxon>Spermatophyta</taxon>
        <taxon>Magnoliopsida</taxon>
        <taxon>eudicotyledons</taxon>
        <taxon>Gunneridae</taxon>
        <taxon>Pentapetalae</taxon>
        <taxon>asterids</taxon>
        <taxon>campanulids</taxon>
        <taxon>Asterales</taxon>
        <taxon>Asteraceae</taxon>
        <taxon>Asteroideae</taxon>
        <taxon>Anthemideae</taxon>
        <taxon>Anthemidinae</taxon>
        <taxon>Tanacetum</taxon>
    </lineage>
</organism>
<comment type="caution">
    <text evidence="3">The sequence shown here is derived from an EMBL/GenBank/DDBJ whole genome shotgun (WGS) entry which is preliminary data.</text>
</comment>
<gene>
    <name evidence="3" type="ORF">Tci_209671</name>
</gene>
<evidence type="ECO:0000259" key="2">
    <source>
        <dbReference type="Pfam" id="PF03732"/>
    </source>
</evidence>
<dbReference type="AlphaFoldDB" id="A0A699GWC8"/>
<evidence type="ECO:0000256" key="1">
    <source>
        <dbReference type="SAM" id="MobiDB-lite"/>
    </source>
</evidence>
<keyword evidence="3" id="KW-0808">Transferase</keyword>
<feature type="region of interest" description="Disordered" evidence="1">
    <location>
        <begin position="198"/>
        <end position="217"/>
    </location>
</feature>
<proteinExistence type="predicted"/>
<keyword evidence="3" id="KW-0695">RNA-directed DNA polymerase</keyword>
<dbReference type="GO" id="GO:0003964">
    <property type="term" value="F:RNA-directed DNA polymerase activity"/>
    <property type="evidence" value="ECO:0007669"/>
    <property type="project" value="UniProtKB-KW"/>
</dbReference>
<evidence type="ECO:0000313" key="3">
    <source>
        <dbReference type="EMBL" id="GEW37695.1"/>
    </source>
</evidence>
<sequence length="472" mass="54124">MDNANPSCSTSNREFLDPEKTKEINSWLEDSRFIDSLDGSNEIKYFDTFPTMEEIEYHKWFLKYPKPSLKSNDDRTSKANSKPNCAICKKFMFDGVHDMCLLDFVKKFKTRSSFYDSAISSSRLVPNRVSQQLEVATPRAVATISPSTSIPSTQENSPTISQGFEESLKTPTFRDDPLLESLHEDSLLKDHHQMYGYSKNHKKSAKTGQKRTRERKEFTRAENYQEKSTNCMRTKNSYFSNNSFVTISRRRNKRRTQNVVEPKLRTIVEMVDNRTMEELIQAPTEGTSLEETFGEAWERFKEMLRACPHHGFTELSQIDTFYNGLNDNDQDFLNAARGGNLLSKTTREALQIIENKSKVCYSRNKPNVSRMNTTSRKNANKTDDRIDKLADQILTLIDIFAKKVVTPAPVKEVEESCVTCDGTHAYYNCLNTDSNQPSVYVVTGTYNQVAPQNRASKLHGTTRFCSDAKWSK</sequence>